<organism evidence="8 9">
    <name type="scientific">Branchiostoma floridae</name>
    <name type="common">Florida lancelet</name>
    <name type="synonym">Amphioxus</name>
    <dbReference type="NCBI Taxonomy" id="7739"/>
    <lineage>
        <taxon>Eukaryota</taxon>
        <taxon>Metazoa</taxon>
        <taxon>Chordata</taxon>
        <taxon>Cephalochordata</taxon>
        <taxon>Leptocardii</taxon>
        <taxon>Amphioxiformes</taxon>
        <taxon>Branchiostomatidae</taxon>
        <taxon>Branchiostoma</taxon>
    </lineage>
</organism>
<dbReference type="InterPro" id="IPR035896">
    <property type="entry name" value="AN1-like_Znf"/>
</dbReference>
<keyword evidence="2 4" id="KW-0863">Zinc-finger</keyword>
<evidence type="ECO:0000313" key="8">
    <source>
        <dbReference type="Proteomes" id="UP000001554"/>
    </source>
</evidence>
<keyword evidence="3" id="KW-0862">Zinc</keyword>
<feature type="region of interest" description="Disordered" evidence="5">
    <location>
        <begin position="538"/>
        <end position="560"/>
    </location>
</feature>
<feature type="region of interest" description="Disordered" evidence="5">
    <location>
        <begin position="184"/>
        <end position="382"/>
    </location>
</feature>
<protein>
    <submittedName>
        <fullName evidence="9">AN1-type zinc finger protein 4-like</fullName>
    </submittedName>
</protein>
<dbReference type="RefSeq" id="XP_035668988.1">
    <property type="nucleotide sequence ID" value="XM_035813095.1"/>
</dbReference>
<evidence type="ECO:0000259" key="6">
    <source>
        <dbReference type="PROSITE" id="PS50053"/>
    </source>
</evidence>
<dbReference type="CDD" id="cd01802">
    <property type="entry name" value="Ubl_ZFAND4"/>
    <property type="match status" value="1"/>
</dbReference>
<dbReference type="Gene3D" id="3.10.20.90">
    <property type="entry name" value="Phosphatidylinositol 3-kinase Catalytic Subunit, Chain A, domain 1"/>
    <property type="match status" value="1"/>
</dbReference>
<evidence type="ECO:0000256" key="3">
    <source>
        <dbReference type="ARBA" id="ARBA00022833"/>
    </source>
</evidence>
<sequence>MDLFIETLTGTAFELRVSPFETVISVKAKIQRLEGIPISQQHLIWRSVELEDDYCLHDYSITDGSTLKLVLAMRGGPINTRRVPMEDPAIREMAEYMEANKEEILDKLPNNKQVTLLVFREGDQLNFFRVVDRGDGTLTPLSESLSGASVYNLYDEEEEEEQPSQEQIRDNNVTATKMRALRTKMESLSLSKKQPKFKPRPPSSGRPSSKTSSRRKKLHLRASQNSGQALNRNMPLPPVGGSSVSQSDAEDTKSDPKKDAERTQKPSQYSSPRTRLEHLPSAKLKKPAAKLNADQAAESRSASTSAEGMKEDQSAVRTRVMDYGAPSSLAQDSSSRRDTDSSSEEERHQQDLHATAVSSPRKRQELQRIVEQKAETSSQGVELNRDVKDGTVQKEGLQGIEKEKQEVIQSLKKDFVGLEHRKAGTSAGFPSTVDSPFRRWEHGYVSAEARTVDLVNKVPVSLEKLGGRKEVQHLGSLVRSATKESLRGLSGKHRMPPEGLGYSSNAAGLRKHDRRIGTPDRSRLISAHSIRDLSGRISASGRGTVSPIHRLPPVKPPQLHTKKKSGKRCFLCGKKTGLATSYQCRCGNNFCATHRYAEAHDCTYDYKAAGRKYLEQANPVVSAPKLPKI</sequence>
<dbReference type="SMART" id="SM00154">
    <property type="entry name" value="ZnF_AN1"/>
    <property type="match status" value="1"/>
</dbReference>
<feature type="domain" description="AN1-type" evidence="7">
    <location>
        <begin position="563"/>
        <end position="610"/>
    </location>
</feature>
<dbReference type="PANTHER" id="PTHR46728">
    <property type="entry name" value="AN1-TYPE ZINC FINGER PROTEIN 4"/>
    <property type="match status" value="1"/>
</dbReference>
<keyword evidence="8" id="KW-1185">Reference proteome</keyword>
<reference evidence="8" key="1">
    <citation type="journal article" date="2020" name="Nat. Ecol. Evol.">
        <title>Deeply conserved synteny resolves early events in vertebrate evolution.</title>
        <authorList>
            <person name="Simakov O."/>
            <person name="Marletaz F."/>
            <person name="Yue J.X."/>
            <person name="O'Connell B."/>
            <person name="Jenkins J."/>
            <person name="Brandt A."/>
            <person name="Calef R."/>
            <person name="Tung C.H."/>
            <person name="Huang T.K."/>
            <person name="Schmutz J."/>
            <person name="Satoh N."/>
            <person name="Yu J.K."/>
            <person name="Putnam N.H."/>
            <person name="Green R.E."/>
            <person name="Rokhsar D.S."/>
        </authorList>
    </citation>
    <scope>NUCLEOTIDE SEQUENCE [LARGE SCALE GENOMIC DNA]</scope>
    <source>
        <strain evidence="8">S238N-H82</strain>
    </source>
</reference>
<dbReference type="GeneID" id="118411084"/>
<gene>
    <name evidence="9" type="primary">LOC118411084</name>
</gene>
<feature type="compositionally biased region" description="Basic and acidic residues" evidence="5">
    <location>
        <begin position="334"/>
        <end position="351"/>
    </location>
</feature>
<dbReference type="InterPro" id="IPR000058">
    <property type="entry name" value="Znf_AN1"/>
</dbReference>
<dbReference type="PRINTS" id="PR00348">
    <property type="entry name" value="UBIQUITIN"/>
</dbReference>
<feature type="region of interest" description="Disordered" evidence="5">
    <location>
        <begin position="485"/>
        <end position="505"/>
    </location>
</feature>
<dbReference type="InterPro" id="IPR053061">
    <property type="entry name" value="AN1-type_zinc_finger"/>
</dbReference>
<dbReference type="KEGG" id="bfo:118411084"/>
<evidence type="ECO:0000256" key="5">
    <source>
        <dbReference type="SAM" id="MobiDB-lite"/>
    </source>
</evidence>
<feature type="compositionally biased region" description="Low complexity" evidence="5">
    <location>
        <begin position="289"/>
        <end position="307"/>
    </location>
</feature>
<dbReference type="InterPro" id="IPR029071">
    <property type="entry name" value="Ubiquitin-like_domsf"/>
</dbReference>
<dbReference type="PANTHER" id="PTHR46728:SF1">
    <property type="entry name" value="AN1-TYPE ZINC FINGER PROTEIN 4"/>
    <property type="match status" value="1"/>
</dbReference>
<keyword evidence="1" id="KW-0479">Metal-binding</keyword>
<dbReference type="Pfam" id="PF01428">
    <property type="entry name" value="zf-AN1"/>
    <property type="match status" value="1"/>
</dbReference>
<dbReference type="SUPFAM" id="SSF118310">
    <property type="entry name" value="AN1-like Zinc finger"/>
    <property type="match status" value="1"/>
</dbReference>
<proteinExistence type="predicted"/>
<dbReference type="PROSITE" id="PS51039">
    <property type="entry name" value="ZF_AN1"/>
    <property type="match status" value="1"/>
</dbReference>
<dbReference type="GO" id="GO:0008270">
    <property type="term" value="F:zinc ion binding"/>
    <property type="evidence" value="ECO:0007669"/>
    <property type="project" value="UniProtKB-KW"/>
</dbReference>
<accession>A0A9J7KRD0</accession>
<dbReference type="PROSITE" id="PS50053">
    <property type="entry name" value="UBIQUITIN_2"/>
    <property type="match status" value="1"/>
</dbReference>
<evidence type="ECO:0000256" key="4">
    <source>
        <dbReference type="PROSITE-ProRule" id="PRU00449"/>
    </source>
</evidence>
<feature type="compositionally biased region" description="Polar residues" evidence="5">
    <location>
        <begin position="222"/>
        <end position="231"/>
    </location>
</feature>
<dbReference type="InterPro" id="IPR019956">
    <property type="entry name" value="Ubiquitin_dom"/>
</dbReference>
<dbReference type="SMART" id="SM00213">
    <property type="entry name" value="UBQ"/>
    <property type="match status" value="1"/>
</dbReference>
<dbReference type="InterPro" id="IPR000626">
    <property type="entry name" value="Ubiquitin-like_dom"/>
</dbReference>
<evidence type="ECO:0000256" key="1">
    <source>
        <dbReference type="ARBA" id="ARBA00022723"/>
    </source>
</evidence>
<dbReference type="OrthoDB" id="756206at2759"/>
<dbReference type="Proteomes" id="UP000001554">
    <property type="component" value="Chromosome 3"/>
</dbReference>
<evidence type="ECO:0000313" key="9">
    <source>
        <dbReference type="RefSeq" id="XP_035668988.1"/>
    </source>
</evidence>
<dbReference type="Pfam" id="PF00240">
    <property type="entry name" value="ubiquitin"/>
    <property type="match status" value="1"/>
</dbReference>
<dbReference type="SUPFAM" id="SSF54236">
    <property type="entry name" value="Ubiquitin-like"/>
    <property type="match status" value="1"/>
</dbReference>
<evidence type="ECO:0000259" key="7">
    <source>
        <dbReference type="PROSITE" id="PS51039"/>
    </source>
</evidence>
<evidence type="ECO:0000256" key="2">
    <source>
        <dbReference type="ARBA" id="ARBA00022771"/>
    </source>
</evidence>
<reference evidence="9" key="2">
    <citation type="submission" date="2025-08" db="UniProtKB">
        <authorList>
            <consortium name="RefSeq"/>
        </authorList>
    </citation>
    <scope>IDENTIFICATION</scope>
    <source>
        <strain evidence="9">S238N-H82</strain>
        <tissue evidence="9">Testes</tissue>
    </source>
</reference>
<dbReference type="OMA" id="ECRCGHN"/>
<feature type="compositionally biased region" description="Basic and acidic residues" evidence="5">
    <location>
        <begin position="362"/>
        <end position="374"/>
    </location>
</feature>
<name>A0A9J7KRD0_BRAFL</name>
<feature type="compositionally biased region" description="Basic and acidic residues" evidence="5">
    <location>
        <begin position="250"/>
        <end position="264"/>
    </location>
</feature>
<dbReference type="Gene3D" id="4.10.1110.10">
    <property type="entry name" value="AN1-like Zinc finger"/>
    <property type="match status" value="1"/>
</dbReference>
<dbReference type="AlphaFoldDB" id="A0A9J7KRD0"/>
<feature type="domain" description="Ubiquitin-like" evidence="6">
    <location>
        <begin position="1"/>
        <end position="76"/>
    </location>
</feature>